<gene>
    <name evidence="2" type="ORF">BN1080_02735</name>
</gene>
<proteinExistence type="predicted"/>
<keyword evidence="1" id="KW-0472">Membrane</keyword>
<evidence type="ECO:0000313" key="3">
    <source>
        <dbReference type="Proteomes" id="UP000043699"/>
    </source>
</evidence>
<keyword evidence="1" id="KW-1133">Transmembrane helix</keyword>
<dbReference type="STRING" id="1499687.BN1080_02735"/>
<sequence>MDATFGLVPMLVISIIVVALILAYFVFHNWAK</sequence>
<feature type="transmembrane region" description="Helical" evidence="1">
    <location>
        <begin position="6"/>
        <end position="27"/>
    </location>
</feature>
<dbReference type="AlphaFoldDB" id="A0A098ER07"/>
<reference evidence="2 3" key="1">
    <citation type="submission" date="2014-09" db="EMBL/GenBank/DDBJ databases">
        <authorList>
            <person name="Urmite Genomes Urmite Genomes"/>
        </authorList>
    </citation>
    <scope>NUCLEOTIDE SEQUENCE [LARGE SCALE GENOMIC DNA]</scope>
    <source>
        <strain evidence="2 3">ES2</strain>
    </source>
</reference>
<evidence type="ECO:0000313" key="2">
    <source>
        <dbReference type="EMBL" id="CEG23731.1"/>
    </source>
</evidence>
<name>A0A098ER07_9BACL</name>
<evidence type="ECO:0000256" key="1">
    <source>
        <dbReference type="SAM" id="Phobius"/>
    </source>
</evidence>
<dbReference type="EMBL" id="CCXS01000001">
    <property type="protein sequence ID" value="CEG23731.1"/>
    <property type="molecule type" value="Genomic_DNA"/>
</dbReference>
<organism evidence="2 3">
    <name type="scientific">Planococcus massiliensis</name>
    <dbReference type="NCBI Taxonomy" id="1499687"/>
    <lineage>
        <taxon>Bacteria</taxon>
        <taxon>Bacillati</taxon>
        <taxon>Bacillota</taxon>
        <taxon>Bacilli</taxon>
        <taxon>Bacillales</taxon>
        <taxon>Caryophanaceae</taxon>
        <taxon>Planococcus</taxon>
    </lineage>
</organism>
<dbReference type="Proteomes" id="UP000043699">
    <property type="component" value="Unassembled WGS sequence"/>
</dbReference>
<accession>A0A098ER07</accession>
<keyword evidence="3" id="KW-1185">Reference proteome</keyword>
<keyword evidence="1" id="KW-0812">Transmembrane</keyword>
<protein>
    <submittedName>
        <fullName evidence="2">Uncharacterized protein</fullName>
    </submittedName>
</protein>